<dbReference type="InterPro" id="IPR044862">
    <property type="entry name" value="Pro_4_hyd_alph_FE2OG_OXY"/>
</dbReference>
<gene>
    <name evidence="4" type="ORF">GUITHDRAFT_74898</name>
</gene>
<proteinExistence type="inferred from homology"/>
<feature type="domain" description="Fe2OG dioxygenase" evidence="3">
    <location>
        <begin position="109"/>
        <end position="223"/>
    </location>
</feature>
<keyword evidence="1" id="KW-0408">Iron</keyword>
<reference evidence="6" key="2">
    <citation type="submission" date="2012-11" db="EMBL/GenBank/DDBJ databases">
        <authorList>
            <person name="Kuo A."/>
            <person name="Curtis B.A."/>
            <person name="Tanifuji G."/>
            <person name="Burki F."/>
            <person name="Gruber A."/>
            <person name="Irimia M."/>
            <person name="Maruyama S."/>
            <person name="Arias M.C."/>
            <person name="Ball S.G."/>
            <person name="Gile G.H."/>
            <person name="Hirakawa Y."/>
            <person name="Hopkins J.F."/>
            <person name="Rensing S.A."/>
            <person name="Schmutz J."/>
            <person name="Symeonidi A."/>
            <person name="Elias M."/>
            <person name="Eveleigh R.J."/>
            <person name="Herman E.K."/>
            <person name="Klute M.J."/>
            <person name="Nakayama T."/>
            <person name="Obornik M."/>
            <person name="Reyes-Prieto A."/>
            <person name="Armbrust E.V."/>
            <person name="Aves S.J."/>
            <person name="Beiko R.G."/>
            <person name="Coutinho P."/>
            <person name="Dacks J.B."/>
            <person name="Durnford D.G."/>
            <person name="Fast N.M."/>
            <person name="Green B.R."/>
            <person name="Grisdale C."/>
            <person name="Hempe F."/>
            <person name="Henrissat B."/>
            <person name="Hoppner M.P."/>
            <person name="Ishida K.-I."/>
            <person name="Kim E."/>
            <person name="Koreny L."/>
            <person name="Kroth P.G."/>
            <person name="Liu Y."/>
            <person name="Malik S.-B."/>
            <person name="Maier U.G."/>
            <person name="McRose D."/>
            <person name="Mock T."/>
            <person name="Neilson J.A."/>
            <person name="Onodera N.T."/>
            <person name="Poole A.M."/>
            <person name="Pritham E.J."/>
            <person name="Richards T.A."/>
            <person name="Rocap G."/>
            <person name="Roy S.W."/>
            <person name="Sarai C."/>
            <person name="Schaack S."/>
            <person name="Shirato S."/>
            <person name="Slamovits C.H."/>
            <person name="Spencer D.F."/>
            <person name="Suzuki S."/>
            <person name="Worden A.Z."/>
            <person name="Zauner S."/>
            <person name="Barry K."/>
            <person name="Bell C."/>
            <person name="Bharti A.K."/>
            <person name="Crow J.A."/>
            <person name="Grimwood J."/>
            <person name="Kramer R."/>
            <person name="Lindquist E."/>
            <person name="Lucas S."/>
            <person name="Salamov A."/>
            <person name="McFadden G.I."/>
            <person name="Lane C.E."/>
            <person name="Keeling P.J."/>
            <person name="Gray M.W."/>
            <person name="Grigoriev I.V."/>
            <person name="Archibald J.M."/>
        </authorList>
    </citation>
    <scope>NUCLEOTIDE SEQUENCE</scope>
    <source>
        <strain evidence="6">CCMP2712</strain>
    </source>
</reference>
<dbReference type="PaxDb" id="55529-EKX41207"/>
<evidence type="ECO:0000256" key="1">
    <source>
        <dbReference type="RuleBase" id="RU003682"/>
    </source>
</evidence>
<accession>L1IYM7</accession>
<keyword evidence="6" id="KW-1185">Reference proteome</keyword>
<evidence type="ECO:0000256" key="2">
    <source>
        <dbReference type="SAM" id="MobiDB-lite"/>
    </source>
</evidence>
<keyword evidence="1" id="KW-0479">Metal-binding</keyword>
<evidence type="ECO:0000313" key="4">
    <source>
        <dbReference type="EMBL" id="EKX41207.1"/>
    </source>
</evidence>
<dbReference type="GO" id="GO:0046872">
    <property type="term" value="F:metal ion binding"/>
    <property type="evidence" value="ECO:0007669"/>
    <property type="project" value="UniProtKB-KW"/>
</dbReference>
<dbReference type="Gene3D" id="2.60.120.620">
    <property type="entry name" value="q2cbj1_9rhob like domain"/>
    <property type="match status" value="1"/>
</dbReference>
<dbReference type="KEGG" id="gtt:GUITHDRAFT_74898"/>
<dbReference type="InterPro" id="IPR005123">
    <property type="entry name" value="Oxoglu/Fe-dep_dioxygenase_dom"/>
</dbReference>
<dbReference type="GeneID" id="17297863"/>
<dbReference type="EnsemblProtists" id="EKX41207">
    <property type="protein sequence ID" value="EKX41207"/>
    <property type="gene ID" value="GUITHDRAFT_74898"/>
</dbReference>
<sequence length="337" mass="38158">MSSASPRKSVRKGGSKATPALTKSLPRHLVIQDNFLAPDLAESLRGTFDENFLEPRSTNIKRFVWDYWHVPSQYTLIRTSAEDYFDAAQYERLTSALTDFGQKHLGCNSITKPWLSYYVDGCEQRMHTDSWHGPFAYVLSLTNWEEREFTGGETFLMESLALDYWRNFDPKVGLEEDKLMSTVEPHFNRLTLFDPRIPHGVRAVRGTKDPRKSRLVLHGWFTDLGTPFYEAGGISEESATEVLNEALQPLYDSLANKCSRVIGVLNVRLDVDGATGRVTKLSSVADTMVADPLDLIEGNTPEEVRASVLKEIERHLKDLQFDSKGQDSSITLPFIFE</sequence>
<dbReference type="OrthoDB" id="10263493at2759"/>
<evidence type="ECO:0000259" key="3">
    <source>
        <dbReference type="PROSITE" id="PS51471"/>
    </source>
</evidence>
<keyword evidence="1" id="KW-0560">Oxidoreductase</keyword>
<name>L1IYM7_GUITC</name>
<dbReference type="Pfam" id="PF13640">
    <property type="entry name" value="2OG-FeII_Oxy_3"/>
    <property type="match status" value="1"/>
</dbReference>
<reference evidence="4 6" key="1">
    <citation type="journal article" date="2012" name="Nature">
        <title>Algal genomes reveal evolutionary mosaicism and the fate of nucleomorphs.</title>
        <authorList>
            <consortium name="DOE Joint Genome Institute"/>
            <person name="Curtis B.A."/>
            <person name="Tanifuji G."/>
            <person name="Burki F."/>
            <person name="Gruber A."/>
            <person name="Irimia M."/>
            <person name="Maruyama S."/>
            <person name="Arias M.C."/>
            <person name="Ball S.G."/>
            <person name="Gile G.H."/>
            <person name="Hirakawa Y."/>
            <person name="Hopkins J.F."/>
            <person name="Kuo A."/>
            <person name="Rensing S.A."/>
            <person name="Schmutz J."/>
            <person name="Symeonidi A."/>
            <person name="Elias M."/>
            <person name="Eveleigh R.J."/>
            <person name="Herman E.K."/>
            <person name="Klute M.J."/>
            <person name="Nakayama T."/>
            <person name="Obornik M."/>
            <person name="Reyes-Prieto A."/>
            <person name="Armbrust E.V."/>
            <person name="Aves S.J."/>
            <person name="Beiko R.G."/>
            <person name="Coutinho P."/>
            <person name="Dacks J.B."/>
            <person name="Durnford D.G."/>
            <person name="Fast N.M."/>
            <person name="Green B.R."/>
            <person name="Grisdale C.J."/>
            <person name="Hempel F."/>
            <person name="Henrissat B."/>
            <person name="Hoppner M.P."/>
            <person name="Ishida K."/>
            <person name="Kim E."/>
            <person name="Koreny L."/>
            <person name="Kroth P.G."/>
            <person name="Liu Y."/>
            <person name="Malik S.B."/>
            <person name="Maier U.G."/>
            <person name="McRose D."/>
            <person name="Mock T."/>
            <person name="Neilson J.A."/>
            <person name="Onodera N.T."/>
            <person name="Poole A.M."/>
            <person name="Pritham E.J."/>
            <person name="Richards T.A."/>
            <person name="Rocap G."/>
            <person name="Roy S.W."/>
            <person name="Sarai C."/>
            <person name="Schaack S."/>
            <person name="Shirato S."/>
            <person name="Slamovits C.H."/>
            <person name="Spencer D.F."/>
            <person name="Suzuki S."/>
            <person name="Worden A.Z."/>
            <person name="Zauner S."/>
            <person name="Barry K."/>
            <person name="Bell C."/>
            <person name="Bharti A.K."/>
            <person name="Crow J.A."/>
            <person name="Grimwood J."/>
            <person name="Kramer R."/>
            <person name="Lindquist E."/>
            <person name="Lucas S."/>
            <person name="Salamov A."/>
            <person name="McFadden G.I."/>
            <person name="Lane C.E."/>
            <person name="Keeling P.J."/>
            <person name="Gray M.W."/>
            <person name="Grigoriev I.V."/>
            <person name="Archibald J.M."/>
        </authorList>
    </citation>
    <scope>NUCLEOTIDE SEQUENCE</scope>
    <source>
        <strain evidence="4 6">CCMP2712</strain>
    </source>
</reference>
<protein>
    <recommendedName>
        <fullName evidence="3">Fe2OG dioxygenase domain-containing protein</fullName>
    </recommendedName>
</protein>
<dbReference type="OMA" id="MTPVWLS"/>
<dbReference type="eggNOG" id="ENOG502QU44">
    <property type="taxonomic scope" value="Eukaryota"/>
</dbReference>
<dbReference type="Proteomes" id="UP000011087">
    <property type="component" value="Unassembled WGS sequence"/>
</dbReference>
<dbReference type="RefSeq" id="XP_005828187.1">
    <property type="nucleotide sequence ID" value="XM_005828130.1"/>
</dbReference>
<dbReference type="EMBL" id="JH993025">
    <property type="protein sequence ID" value="EKX41207.1"/>
    <property type="molecule type" value="Genomic_DNA"/>
</dbReference>
<evidence type="ECO:0000313" key="6">
    <source>
        <dbReference type="Proteomes" id="UP000011087"/>
    </source>
</evidence>
<dbReference type="HOGENOM" id="CLU_840897_0_0_1"/>
<evidence type="ECO:0000313" key="5">
    <source>
        <dbReference type="EnsemblProtists" id="EKX41207"/>
    </source>
</evidence>
<dbReference type="PROSITE" id="PS51471">
    <property type="entry name" value="FE2OG_OXY"/>
    <property type="match status" value="1"/>
</dbReference>
<organism evidence="4">
    <name type="scientific">Guillardia theta (strain CCMP2712)</name>
    <name type="common">Cryptophyte</name>
    <dbReference type="NCBI Taxonomy" id="905079"/>
    <lineage>
        <taxon>Eukaryota</taxon>
        <taxon>Cryptophyceae</taxon>
        <taxon>Pyrenomonadales</taxon>
        <taxon>Geminigeraceae</taxon>
        <taxon>Guillardia</taxon>
    </lineage>
</organism>
<reference evidence="5" key="3">
    <citation type="submission" date="2015-06" db="UniProtKB">
        <authorList>
            <consortium name="EnsemblProtists"/>
        </authorList>
    </citation>
    <scope>IDENTIFICATION</scope>
</reference>
<dbReference type="AlphaFoldDB" id="L1IYM7"/>
<dbReference type="GO" id="GO:0016491">
    <property type="term" value="F:oxidoreductase activity"/>
    <property type="evidence" value="ECO:0007669"/>
    <property type="project" value="UniProtKB-KW"/>
</dbReference>
<comment type="similarity">
    <text evidence="1">Belongs to the iron/ascorbate-dependent oxidoreductase family.</text>
</comment>
<feature type="region of interest" description="Disordered" evidence="2">
    <location>
        <begin position="1"/>
        <end position="20"/>
    </location>
</feature>